<accession>A0ABQ5I4J2</accession>
<sequence length="68" mass="7665">MIKDLASPCWLRNVMSLNNAMTAIEGSRDRETAECTTFLWSGETGARNQTIEKVWAIKEMAGESKKRT</sequence>
<dbReference type="Proteomes" id="UP001151760">
    <property type="component" value="Unassembled WGS sequence"/>
</dbReference>
<organism evidence="1 2">
    <name type="scientific">Tanacetum coccineum</name>
    <dbReference type="NCBI Taxonomy" id="301880"/>
    <lineage>
        <taxon>Eukaryota</taxon>
        <taxon>Viridiplantae</taxon>
        <taxon>Streptophyta</taxon>
        <taxon>Embryophyta</taxon>
        <taxon>Tracheophyta</taxon>
        <taxon>Spermatophyta</taxon>
        <taxon>Magnoliopsida</taxon>
        <taxon>eudicotyledons</taxon>
        <taxon>Gunneridae</taxon>
        <taxon>Pentapetalae</taxon>
        <taxon>asterids</taxon>
        <taxon>campanulids</taxon>
        <taxon>Asterales</taxon>
        <taxon>Asteraceae</taxon>
        <taxon>Asteroideae</taxon>
        <taxon>Anthemideae</taxon>
        <taxon>Anthemidinae</taxon>
        <taxon>Tanacetum</taxon>
    </lineage>
</organism>
<dbReference type="EMBL" id="BQNB010020298">
    <property type="protein sequence ID" value="GJT94467.1"/>
    <property type="molecule type" value="Genomic_DNA"/>
</dbReference>
<gene>
    <name evidence="1" type="ORF">Tco_1089985</name>
</gene>
<proteinExistence type="predicted"/>
<evidence type="ECO:0000313" key="2">
    <source>
        <dbReference type="Proteomes" id="UP001151760"/>
    </source>
</evidence>
<reference evidence="1" key="2">
    <citation type="submission" date="2022-01" db="EMBL/GenBank/DDBJ databases">
        <authorList>
            <person name="Yamashiro T."/>
            <person name="Shiraishi A."/>
            <person name="Satake H."/>
            <person name="Nakayama K."/>
        </authorList>
    </citation>
    <scope>NUCLEOTIDE SEQUENCE</scope>
</reference>
<name>A0ABQ5I4J2_9ASTR</name>
<comment type="caution">
    <text evidence="1">The sequence shown here is derived from an EMBL/GenBank/DDBJ whole genome shotgun (WGS) entry which is preliminary data.</text>
</comment>
<reference evidence="1" key="1">
    <citation type="journal article" date="2022" name="Int. J. Mol. Sci.">
        <title>Draft Genome of Tanacetum Coccineum: Genomic Comparison of Closely Related Tanacetum-Family Plants.</title>
        <authorList>
            <person name="Yamashiro T."/>
            <person name="Shiraishi A."/>
            <person name="Nakayama K."/>
            <person name="Satake H."/>
        </authorList>
    </citation>
    <scope>NUCLEOTIDE SEQUENCE</scope>
</reference>
<evidence type="ECO:0000313" key="1">
    <source>
        <dbReference type="EMBL" id="GJT94467.1"/>
    </source>
</evidence>
<keyword evidence="2" id="KW-1185">Reference proteome</keyword>
<protein>
    <submittedName>
        <fullName evidence="1">Uncharacterized protein</fullName>
    </submittedName>
</protein>